<evidence type="ECO:0000259" key="5">
    <source>
        <dbReference type="PROSITE" id="PS50893"/>
    </source>
</evidence>
<dbReference type="CDD" id="cd10147">
    <property type="entry name" value="Wzt_C-like"/>
    <property type="match status" value="1"/>
</dbReference>
<keyword evidence="7" id="KW-1185">Reference proteome</keyword>
<dbReference type="PROSITE" id="PS00211">
    <property type="entry name" value="ABC_TRANSPORTER_1"/>
    <property type="match status" value="1"/>
</dbReference>
<dbReference type="Proteomes" id="UP000234881">
    <property type="component" value="Unassembled WGS sequence"/>
</dbReference>
<keyword evidence="2" id="KW-0813">Transport</keyword>
<dbReference type="InterPro" id="IPR015860">
    <property type="entry name" value="ABC_transpr_TagH-like"/>
</dbReference>
<dbReference type="SUPFAM" id="SSF52540">
    <property type="entry name" value="P-loop containing nucleoside triphosphate hydrolases"/>
    <property type="match status" value="1"/>
</dbReference>
<dbReference type="PANTHER" id="PTHR46743:SF2">
    <property type="entry name" value="TEICHOIC ACIDS EXPORT ATP-BINDING PROTEIN TAGH"/>
    <property type="match status" value="1"/>
</dbReference>
<keyword evidence="4 6" id="KW-0067">ATP-binding</keyword>
<dbReference type="InterPro" id="IPR003593">
    <property type="entry name" value="AAA+_ATPase"/>
</dbReference>
<evidence type="ECO:0000313" key="7">
    <source>
        <dbReference type="Proteomes" id="UP000234881"/>
    </source>
</evidence>
<dbReference type="AlphaFoldDB" id="A0A2N5XRY3"/>
<dbReference type="EMBL" id="PKUQ01000017">
    <property type="protein sequence ID" value="PLW77259.1"/>
    <property type="molecule type" value="Genomic_DNA"/>
</dbReference>
<dbReference type="Gene3D" id="2.70.50.60">
    <property type="entry name" value="abc- transporter (atp binding component) like domain"/>
    <property type="match status" value="1"/>
</dbReference>
<dbReference type="GO" id="GO:0016020">
    <property type="term" value="C:membrane"/>
    <property type="evidence" value="ECO:0007669"/>
    <property type="project" value="InterPro"/>
</dbReference>
<dbReference type="RefSeq" id="WP_101533796.1">
    <property type="nucleotide sequence ID" value="NZ_PKUQ01000017.1"/>
</dbReference>
<dbReference type="InterPro" id="IPR029439">
    <property type="entry name" value="Wzt_C"/>
</dbReference>
<dbReference type="InterPro" id="IPR017871">
    <property type="entry name" value="ABC_transporter-like_CS"/>
</dbReference>
<name>A0A2N5XRY3_9HYPH</name>
<evidence type="ECO:0000313" key="6">
    <source>
        <dbReference type="EMBL" id="PLW77259.1"/>
    </source>
</evidence>
<sequence>MSSSKMPDPITLENIVISAQQVSKKFRLFDNPNDRIKEALHPFRKNYHREFWALNDISLDVRKGEIVGILGRNGSGKSTLLQIICGVMRPTHGAIHTSGRISALLELGAGFNPEFTGRENVLLSGAIMGFEADEMKARLPEIEAFADVGAFFDQPVKAYSSGMFVRVAFAAAISIDPEILVVDEALSVGDAKFQHKCYKKIESFRAAGKTILLVTHDVGQITAHCDRAILIDKGSMLMDGPSRDVVDKYIEMLFSDTDELPLEDRPTRDIGTAFKSLEKKEKSNLEKFTEIDKRIEQRGSYCKDEARYGNLAAEIIDCVVEVSGELNAVQLQPGKPARLHLKVAFHQQINPMYGFAIKNLSGIEIYATNSFMCRQPMPLGKAGETKVVVIEFDVPLQAGEYFLDLGVTAVDGSEGGLAADVRRSVMMVQVASNAKKKSFNGLVDLSPKFSVK</sequence>
<feature type="domain" description="ABC transporter" evidence="5">
    <location>
        <begin position="17"/>
        <end position="258"/>
    </location>
</feature>
<evidence type="ECO:0000256" key="2">
    <source>
        <dbReference type="ARBA" id="ARBA00022448"/>
    </source>
</evidence>
<dbReference type="Pfam" id="PF00005">
    <property type="entry name" value="ABC_tran"/>
    <property type="match status" value="1"/>
</dbReference>
<evidence type="ECO:0000256" key="3">
    <source>
        <dbReference type="ARBA" id="ARBA00022741"/>
    </source>
</evidence>
<dbReference type="PANTHER" id="PTHR46743">
    <property type="entry name" value="TEICHOIC ACIDS EXPORT ATP-BINDING PROTEIN TAGH"/>
    <property type="match status" value="1"/>
</dbReference>
<dbReference type="CDD" id="cd03220">
    <property type="entry name" value="ABC_KpsT_Wzt"/>
    <property type="match status" value="1"/>
</dbReference>
<protein>
    <submittedName>
        <fullName evidence="6">Sugar ABC transporter ATP-binding protein</fullName>
    </submittedName>
</protein>
<reference evidence="6 7" key="1">
    <citation type="submission" date="2018-01" db="EMBL/GenBank/DDBJ databases">
        <title>The draft genome sequence of Cohaesibacter sp. H1304.</title>
        <authorList>
            <person name="Wang N.-N."/>
            <person name="Du Z.-J."/>
        </authorList>
    </citation>
    <scope>NUCLEOTIDE SEQUENCE [LARGE SCALE GENOMIC DNA]</scope>
    <source>
        <strain evidence="6 7">H1304</strain>
    </source>
</reference>
<keyword evidence="3" id="KW-0547">Nucleotide-binding</keyword>
<organism evidence="6 7">
    <name type="scientific">Cohaesibacter celericrescens</name>
    <dbReference type="NCBI Taxonomy" id="2067669"/>
    <lineage>
        <taxon>Bacteria</taxon>
        <taxon>Pseudomonadati</taxon>
        <taxon>Pseudomonadota</taxon>
        <taxon>Alphaproteobacteria</taxon>
        <taxon>Hyphomicrobiales</taxon>
        <taxon>Cohaesibacteraceae</taxon>
    </lineage>
</organism>
<accession>A0A2N5XRY3</accession>
<dbReference type="SMART" id="SM00382">
    <property type="entry name" value="AAA"/>
    <property type="match status" value="1"/>
</dbReference>
<comment type="caution">
    <text evidence="6">The sequence shown here is derived from an EMBL/GenBank/DDBJ whole genome shotgun (WGS) entry which is preliminary data.</text>
</comment>
<dbReference type="GO" id="GO:0140359">
    <property type="term" value="F:ABC-type transporter activity"/>
    <property type="evidence" value="ECO:0007669"/>
    <property type="project" value="InterPro"/>
</dbReference>
<dbReference type="Pfam" id="PF14524">
    <property type="entry name" value="Wzt_C"/>
    <property type="match status" value="1"/>
</dbReference>
<dbReference type="Gene3D" id="3.40.50.300">
    <property type="entry name" value="P-loop containing nucleotide triphosphate hydrolases"/>
    <property type="match status" value="1"/>
</dbReference>
<dbReference type="GO" id="GO:0016887">
    <property type="term" value="F:ATP hydrolysis activity"/>
    <property type="evidence" value="ECO:0007669"/>
    <property type="project" value="InterPro"/>
</dbReference>
<dbReference type="GO" id="GO:0005524">
    <property type="term" value="F:ATP binding"/>
    <property type="evidence" value="ECO:0007669"/>
    <property type="project" value="UniProtKB-KW"/>
</dbReference>
<dbReference type="InterPro" id="IPR003439">
    <property type="entry name" value="ABC_transporter-like_ATP-bd"/>
</dbReference>
<comment type="similarity">
    <text evidence="1">Belongs to the ABC transporter superfamily.</text>
</comment>
<dbReference type="OrthoDB" id="9778870at2"/>
<proteinExistence type="inferred from homology"/>
<dbReference type="InterPro" id="IPR027417">
    <property type="entry name" value="P-loop_NTPase"/>
</dbReference>
<evidence type="ECO:0000256" key="1">
    <source>
        <dbReference type="ARBA" id="ARBA00005417"/>
    </source>
</evidence>
<dbReference type="InterPro" id="IPR050683">
    <property type="entry name" value="Bact_Polysacc_Export_ATP-bd"/>
</dbReference>
<evidence type="ECO:0000256" key="4">
    <source>
        <dbReference type="ARBA" id="ARBA00022840"/>
    </source>
</evidence>
<gene>
    <name evidence="6" type="ORF">C0081_10565</name>
</gene>
<dbReference type="PROSITE" id="PS50893">
    <property type="entry name" value="ABC_TRANSPORTER_2"/>
    <property type="match status" value="1"/>
</dbReference>